<organism evidence="2 3">
    <name type="scientific">Streptomyces rimosus subsp. rimosus (strain ATCC 10970 / DSM 40260 / JCM 4667 / NRRL 2234)</name>
    <dbReference type="NCBI Taxonomy" id="1265868"/>
    <lineage>
        <taxon>Bacteria</taxon>
        <taxon>Bacillati</taxon>
        <taxon>Actinomycetota</taxon>
        <taxon>Actinomycetes</taxon>
        <taxon>Kitasatosporales</taxon>
        <taxon>Streptomycetaceae</taxon>
        <taxon>Streptomyces</taxon>
    </lineage>
</organism>
<evidence type="ECO:0000256" key="1">
    <source>
        <dbReference type="SAM" id="MobiDB-lite"/>
    </source>
</evidence>
<proteinExistence type="predicted"/>
<dbReference type="Proteomes" id="UP000011074">
    <property type="component" value="Chromosome"/>
</dbReference>
<reference evidence="2" key="1">
    <citation type="submission" date="2012-12" db="EMBL/GenBank/DDBJ databases">
        <authorList>
            <person name="Pethick F.E."/>
            <person name="MacFadyen A.C."/>
            <person name="Tang Z."/>
            <person name="Sangal V."/>
            <person name="Tze-Tze L."/>
            <person name="Chu J."/>
            <person name="Guo M."/>
            <person name="Kirby R."/>
            <person name="Hoskisson P.A."/>
            <person name="Herron P.R."/>
            <person name="Hunter I.S."/>
        </authorList>
    </citation>
    <scope>NUCLEOTIDE SEQUENCE</scope>
    <source>
        <strain evidence="2">ATCC 10970</strain>
    </source>
</reference>
<reference evidence="2" key="3">
    <citation type="journal article" date="2021" name="bioRxiv">
        <title>Bilateral symmetry of linear streptomycete chromosomes.</title>
        <authorList>
            <person name="Algora-Gallardo L."/>
            <person name="Schniete J.K."/>
            <person name="Mark D.R."/>
            <person name="Hunter I.S."/>
            <person name="Herron P.R."/>
        </authorList>
    </citation>
    <scope>NUCLEOTIDE SEQUENCE</scope>
    <source>
        <strain evidence="2">ATCC 10970</strain>
    </source>
</reference>
<dbReference type="EMBL" id="CP048261">
    <property type="protein sequence ID" value="QST80500.1"/>
    <property type="molecule type" value="Genomic_DNA"/>
</dbReference>
<sequence length="73" mass="7913">MPAITVAFTAEELAELYAEAEELGVPVERMARKAVCESVARGRRQRRRAGGQVRTGAHGLFEAGLRPSDGEET</sequence>
<name>A0A8A1UJ64_STRR1</name>
<evidence type="ECO:0008006" key="4">
    <source>
        <dbReference type="Google" id="ProtNLM"/>
    </source>
</evidence>
<feature type="region of interest" description="Disordered" evidence="1">
    <location>
        <begin position="44"/>
        <end position="73"/>
    </location>
</feature>
<dbReference type="GeneID" id="66854315"/>
<dbReference type="AlphaFoldDB" id="A0A8A1UJ64"/>
<accession>A0A8A1UJ64</accession>
<reference evidence="2" key="2">
    <citation type="submission" date="2020-01" db="EMBL/GenBank/DDBJ databases">
        <authorList>
            <person name="Algora L."/>
            <person name="Schniete J.K."/>
            <person name="MacFadyen A."/>
            <person name="Hoskisson P.A."/>
            <person name="Hunter I.S."/>
            <person name="Herron P.R."/>
        </authorList>
    </citation>
    <scope>NUCLEOTIDE SEQUENCE</scope>
    <source>
        <strain evidence="2">ATCC 10970</strain>
    </source>
</reference>
<gene>
    <name evidence="2" type="ORF">SRIM_010230</name>
</gene>
<dbReference type="RefSeq" id="WP_078575715.1">
    <property type="nucleotide sequence ID" value="NZ_CP048261.1"/>
</dbReference>
<evidence type="ECO:0000313" key="3">
    <source>
        <dbReference type="Proteomes" id="UP000011074"/>
    </source>
</evidence>
<protein>
    <recommendedName>
        <fullName evidence="4">CopG family transcriptional regulator</fullName>
    </recommendedName>
</protein>
<evidence type="ECO:0000313" key="2">
    <source>
        <dbReference type="EMBL" id="QST80500.1"/>
    </source>
</evidence>